<reference evidence="2 3" key="1">
    <citation type="submission" date="2013-04" db="EMBL/GenBank/DDBJ databases">
        <title>The Genome Sequence of Propionimicrobium lymphophilum ACS-093-V-SCH5.</title>
        <authorList>
            <consortium name="The Broad Institute Genomics Platform"/>
            <person name="Earl A."/>
            <person name="Ward D."/>
            <person name="Feldgarden M."/>
            <person name="Gevers D."/>
            <person name="Saerens B."/>
            <person name="Vaneechoutte M."/>
            <person name="Walker B."/>
            <person name="Young S."/>
            <person name="Zeng Q."/>
            <person name="Gargeya S."/>
            <person name="Fitzgerald M."/>
            <person name="Haas B."/>
            <person name="Abouelleil A."/>
            <person name="Allen A.W."/>
            <person name="Alvarado L."/>
            <person name="Arachchi H.M."/>
            <person name="Berlin A.M."/>
            <person name="Chapman S.B."/>
            <person name="Gainer-Dewar J."/>
            <person name="Goldberg J."/>
            <person name="Griggs A."/>
            <person name="Gujja S."/>
            <person name="Hansen M."/>
            <person name="Howarth C."/>
            <person name="Imamovic A."/>
            <person name="Ireland A."/>
            <person name="Larimer J."/>
            <person name="McCowan C."/>
            <person name="Murphy C."/>
            <person name="Pearson M."/>
            <person name="Poon T.W."/>
            <person name="Priest M."/>
            <person name="Roberts A."/>
            <person name="Saif S."/>
            <person name="Shea T."/>
            <person name="Sisk P."/>
            <person name="Sykes S."/>
            <person name="Wortman J."/>
            <person name="Nusbaum C."/>
            <person name="Birren B."/>
        </authorList>
    </citation>
    <scope>NUCLEOTIDE SEQUENCE [LARGE SCALE GENOMIC DNA]</scope>
    <source>
        <strain evidence="2 3">ACS-093-V-SCH5</strain>
    </source>
</reference>
<gene>
    <name evidence="2" type="ORF">HMPREF9306_00297</name>
</gene>
<dbReference type="OrthoDB" id="849313at2"/>
<name>S2W6K5_9ACTN</name>
<dbReference type="RefSeq" id="WP_016455152.1">
    <property type="nucleotide sequence ID" value="NZ_KE150269.1"/>
</dbReference>
<evidence type="ECO:0000256" key="1">
    <source>
        <dbReference type="ARBA" id="ARBA00006479"/>
    </source>
</evidence>
<dbReference type="Proteomes" id="UP000014417">
    <property type="component" value="Unassembled WGS sequence"/>
</dbReference>
<dbReference type="InterPro" id="IPR043129">
    <property type="entry name" value="ATPase_NBD"/>
</dbReference>
<dbReference type="HOGENOM" id="CLU_065796_0_0_11"/>
<evidence type="ECO:0000313" key="3">
    <source>
        <dbReference type="Proteomes" id="UP000014417"/>
    </source>
</evidence>
<comment type="similarity">
    <text evidence="1">Belongs to the ROK (NagC/XylR) family.</text>
</comment>
<dbReference type="Pfam" id="PF00480">
    <property type="entry name" value="ROK"/>
    <property type="match status" value="1"/>
</dbReference>
<proteinExistence type="inferred from homology"/>
<dbReference type="EMBL" id="AGZR01000003">
    <property type="protein sequence ID" value="EPD33880.1"/>
    <property type="molecule type" value="Genomic_DNA"/>
</dbReference>
<dbReference type="STRING" id="883161.HMPREF9306_00297"/>
<evidence type="ECO:0008006" key="4">
    <source>
        <dbReference type="Google" id="ProtNLM"/>
    </source>
</evidence>
<dbReference type="CDD" id="cd24058">
    <property type="entry name" value="ASKHA_NBD_ROK_PPGK"/>
    <property type="match status" value="1"/>
</dbReference>
<dbReference type="PANTHER" id="PTHR18964">
    <property type="entry name" value="ROK (REPRESSOR, ORF, KINASE) FAMILY"/>
    <property type="match status" value="1"/>
</dbReference>
<dbReference type="PATRIC" id="fig|883161.3.peg.299"/>
<dbReference type="Gene3D" id="3.30.420.40">
    <property type="match status" value="2"/>
</dbReference>
<sequence length="268" mass="29048">MTEILGIDIGGTGIKGALVDLDRGELTSERIRILTPKNSTPKNCADVVAKMVHKFRKRLDPEAPIGIAIPGPIVHGTVMFMANLHKSWVGANADDLFSKKLKRPVYLCNDADAAGFAEARYGAAKGVNDLVIVTTLGTGIGSAIIYKGHLIPNTELGHLEIDGHDAETRASSGYKTKKKLSYKEWSKCLQRYYDELEKLFSPDLIVVGGGISKQADKFLPLLKLRPRIVAAKLENQAGIVGAAALAAERMPGYSLPSMTNNEWYNSAE</sequence>
<keyword evidence="3" id="KW-1185">Reference proteome</keyword>
<protein>
    <recommendedName>
        <fullName evidence="4">Polyphosphate glucokinase</fullName>
    </recommendedName>
</protein>
<dbReference type="SUPFAM" id="SSF53067">
    <property type="entry name" value="Actin-like ATPase domain"/>
    <property type="match status" value="1"/>
</dbReference>
<accession>S2W6K5</accession>
<dbReference type="PANTHER" id="PTHR18964:SF146">
    <property type="entry name" value="POLYPHOSPHATE GLUCOKINASE"/>
    <property type="match status" value="1"/>
</dbReference>
<comment type="caution">
    <text evidence="2">The sequence shown here is derived from an EMBL/GenBank/DDBJ whole genome shotgun (WGS) entry which is preliminary data.</text>
</comment>
<organism evidence="2 3">
    <name type="scientific">Propionimicrobium lymphophilum ACS-093-V-SCH5</name>
    <dbReference type="NCBI Taxonomy" id="883161"/>
    <lineage>
        <taxon>Bacteria</taxon>
        <taxon>Bacillati</taxon>
        <taxon>Actinomycetota</taxon>
        <taxon>Actinomycetes</taxon>
        <taxon>Propionibacteriales</taxon>
        <taxon>Propionibacteriaceae</taxon>
        <taxon>Propionimicrobium</taxon>
    </lineage>
</organism>
<dbReference type="InterPro" id="IPR000600">
    <property type="entry name" value="ROK"/>
</dbReference>
<dbReference type="NCBIfam" id="NF045942">
    <property type="entry name" value="PolPhglucPhase"/>
    <property type="match status" value="1"/>
</dbReference>
<evidence type="ECO:0000313" key="2">
    <source>
        <dbReference type="EMBL" id="EPD33880.1"/>
    </source>
</evidence>
<dbReference type="AlphaFoldDB" id="S2W6K5"/>